<evidence type="ECO:0000313" key="2">
    <source>
        <dbReference type="EMBL" id="CAK7225834.1"/>
    </source>
</evidence>
<protein>
    <submittedName>
        <fullName evidence="2">Uncharacterized protein</fullName>
    </submittedName>
</protein>
<keyword evidence="3" id="KW-1185">Reference proteome</keyword>
<feature type="compositionally biased region" description="Basic and acidic residues" evidence="1">
    <location>
        <begin position="141"/>
        <end position="152"/>
    </location>
</feature>
<feature type="region of interest" description="Disordered" evidence="1">
    <location>
        <begin position="133"/>
        <end position="156"/>
    </location>
</feature>
<name>A0ABP0C1E3_9PEZI</name>
<proteinExistence type="predicted"/>
<comment type="caution">
    <text evidence="2">The sequence shown here is derived from an EMBL/GenBank/DDBJ whole genome shotgun (WGS) entry which is preliminary data.</text>
</comment>
<dbReference type="EMBL" id="CAWUHB010000034">
    <property type="protein sequence ID" value="CAK7225834.1"/>
    <property type="molecule type" value="Genomic_DNA"/>
</dbReference>
<dbReference type="Proteomes" id="UP001642405">
    <property type="component" value="Unassembled WGS sequence"/>
</dbReference>
<gene>
    <name evidence="2" type="ORF">SCUCBS95973_005996</name>
</gene>
<evidence type="ECO:0000313" key="3">
    <source>
        <dbReference type="Proteomes" id="UP001642405"/>
    </source>
</evidence>
<sequence length="454" mass="49574">MASHDIPTTVEVQARLEFYCSRISLYSPHVHMMHFAAWRVREAIDGFKTIYESNCAQAVGQVKNSYNKRTPGEYMAAVIYGADQGRADMRLAAALIAKNEPMWPPYSDEQVWHPLVLDLSTATCPVGWEVPGHGSKTETGSSRDHKDVHDGIPADIYGRGTPTGGYEVGEATAPAATQDRGTNTVDHDSVGVQTLVPILTPDALRNWLNQHCVGNTGMLETQDPFIRHELFKSACDDLDTALQEMQQWCYDWWRDLLRLYQDAPVGTMIEPPFAFNPPVPRPVLLRGFEVREDSVRARICEGPPPPAPPIPPLPAKKARVKGKTRRTAAKPGNPTTPSAKRLKRVKVEDKACADTVGETDTVPPAVVGGPLPASAHAVPDPVPDSGDAPPVGPMIIDLTKEDDNRSKVIKLEEEEGVGGVPWVSGLATGHGDLLMELSSVMKKVKELEQKIGNQ</sequence>
<organism evidence="2 3">
    <name type="scientific">Sporothrix curviconia</name>
    <dbReference type="NCBI Taxonomy" id="1260050"/>
    <lineage>
        <taxon>Eukaryota</taxon>
        <taxon>Fungi</taxon>
        <taxon>Dikarya</taxon>
        <taxon>Ascomycota</taxon>
        <taxon>Pezizomycotina</taxon>
        <taxon>Sordariomycetes</taxon>
        <taxon>Sordariomycetidae</taxon>
        <taxon>Ophiostomatales</taxon>
        <taxon>Ophiostomataceae</taxon>
        <taxon>Sporothrix</taxon>
    </lineage>
</organism>
<accession>A0ABP0C1E3</accession>
<reference evidence="2 3" key="1">
    <citation type="submission" date="2024-01" db="EMBL/GenBank/DDBJ databases">
        <authorList>
            <person name="Allen C."/>
            <person name="Tagirdzhanova G."/>
        </authorList>
    </citation>
    <scope>NUCLEOTIDE SEQUENCE [LARGE SCALE GENOMIC DNA]</scope>
</reference>
<evidence type="ECO:0000256" key="1">
    <source>
        <dbReference type="SAM" id="MobiDB-lite"/>
    </source>
</evidence>